<name>A0A179SHL6_9HYPH</name>
<dbReference type="AlphaFoldDB" id="A0A179SHL6"/>
<proteinExistence type="predicted"/>
<evidence type="ECO:0000313" key="1">
    <source>
        <dbReference type="EMBL" id="OAS26009.1"/>
    </source>
</evidence>
<reference evidence="1 2" key="1">
    <citation type="submission" date="2016-04" db="EMBL/GenBank/DDBJ databases">
        <authorList>
            <person name="Evans L.H."/>
            <person name="Alamgir A."/>
            <person name="Owens N."/>
            <person name="Weber N.D."/>
            <person name="Virtaneva K."/>
            <person name="Barbian K."/>
            <person name="Babar A."/>
            <person name="Rosenke K."/>
        </authorList>
    </citation>
    <scope>NUCLEOTIDE SEQUENCE [LARGE SCALE GENOMIC DNA]</scope>
    <source>
        <strain evidence="1 2">PMB02</strain>
    </source>
</reference>
<organism evidence="1 2">
    <name type="scientific">Methylobacterium platani</name>
    <dbReference type="NCBI Taxonomy" id="427683"/>
    <lineage>
        <taxon>Bacteria</taxon>
        <taxon>Pseudomonadati</taxon>
        <taxon>Pseudomonadota</taxon>
        <taxon>Alphaproteobacteria</taxon>
        <taxon>Hyphomicrobiales</taxon>
        <taxon>Methylobacteriaceae</taxon>
        <taxon>Methylobacterium</taxon>
    </lineage>
</organism>
<dbReference type="STRING" id="427683.A5481_07580"/>
<dbReference type="RefSeq" id="WP_048436640.1">
    <property type="nucleotide sequence ID" value="NZ_LWHQ01000014.1"/>
</dbReference>
<sequence>MTRRRKSGDDLLGVARIKAEERGGPSGIADRYEEAARAPLPVDARRAAGGELMPAEDFAENTLPAILDTLANPDAVAADASRDRLDLAKNAGSLEMALDTADSIQAADGLERMLAHQLATAHVAAMTAAALMQQQMTEASRSLGSARQAACVEAERMSRAFVRLTGSYQAGMQTLQRMRSGGRQVVVVQHNHIGEGAQAVVAGSVTGGPRSRKRVGG</sequence>
<dbReference type="OrthoDB" id="7993602at2"/>
<gene>
    <name evidence="1" type="ORF">A5481_07580</name>
</gene>
<dbReference type="EMBL" id="LWHQ01000014">
    <property type="protein sequence ID" value="OAS26009.1"/>
    <property type="molecule type" value="Genomic_DNA"/>
</dbReference>
<evidence type="ECO:0000313" key="2">
    <source>
        <dbReference type="Proteomes" id="UP000078316"/>
    </source>
</evidence>
<accession>A0A179SHL6</accession>
<dbReference type="Proteomes" id="UP000078316">
    <property type="component" value="Unassembled WGS sequence"/>
</dbReference>
<comment type="caution">
    <text evidence="1">The sequence shown here is derived from an EMBL/GenBank/DDBJ whole genome shotgun (WGS) entry which is preliminary data.</text>
</comment>
<protein>
    <submittedName>
        <fullName evidence="1">Uncharacterized protein</fullName>
    </submittedName>
</protein>